<dbReference type="Proteomes" id="UP000016930">
    <property type="component" value="Unassembled WGS sequence"/>
</dbReference>
<dbReference type="InterPro" id="IPR013094">
    <property type="entry name" value="AB_hydrolase_3"/>
</dbReference>
<dbReference type="EMBL" id="KB445799">
    <property type="protein sequence ID" value="EMD36026.1"/>
    <property type="molecule type" value="Genomic_DNA"/>
</dbReference>
<dbReference type="InterPro" id="IPR029058">
    <property type="entry name" value="AB_hydrolase_fold"/>
</dbReference>
<dbReference type="AlphaFoldDB" id="M2RB68"/>
<feature type="domain" description="Alpha/beta hydrolase fold-3" evidence="2">
    <location>
        <begin position="95"/>
        <end position="295"/>
    </location>
</feature>
<organism evidence="3 4">
    <name type="scientific">Ceriporiopsis subvermispora (strain B)</name>
    <name type="common">White-rot fungus</name>
    <name type="synonym">Gelatoporia subvermispora</name>
    <dbReference type="NCBI Taxonomy" id="914234"/>
    <lineage>
        <taxon>Eukaryota</taxon>
        <taxon>Fungi</taxon>
        <taxon>Dikarya</taxon>
        <taxon>Basidiomycota</taxon>
        <taxon>Agaricomycotina</taxon>
        <taxon>Agaricomycetes</taxon>
        <taxon>Polyporales</taxon>
        <taxon>Gelatoporiaceae</taxon>
        <taxon>Gelatoporia</taxon>
    </lineage>
</organism>
<dbReference type="InterPro" id="IPR050300">
    <property type="entry name" value="GDXG_lipolytic_enzyme"/>
</dbReference>
<dbReference type="STRING" id="914234.M2RB68"/>
<name>M2RB68_CERS8</name>
<evidence type="ECO:0000256" key="1">
    <source>
        <dbReference type="ARBA" id="ARBA00022801"/>
    </source>
</evidence>
<sequence>MDRDQLSVHDPEMVELLTSLPPRAPPAASLAAARNAWRNAIPPLVRRNHESLLPQESEYRVEECKIPVEGGEITLRCVIPTPFGVKDKLYPLLYHMFGGGWVFGNIDVDDYLLRAICVEFQIVTVNVGYRLAPEFPFPTPVNDAYAGLKWAAENAPMLSASLDRGFIVAGASAGANIVTVLAHRARDDPFFEGRRITGQHLQIPSTVHPDAYPEQYKAELKSYATLGDPGFLDKSTADDCYAKYGAPPSDPECSPLLYPSHKGVAPAYFQVCGRDPLRDEALLYERLLREDDARTRIDV</sequence>
<dbReference type="PANTHER" id="PTHR48081:SF8">
    <property type="entry name" value="ALPHA_BETA HYDROLASE FOLD-3 DOMAIN-CONTAINING PROTEIN-RELATED"/>
    <property type="match status" value="1"/>
</dbReference>
<proteinExistence type="predicted"/>
<gene>
    <name evidence="3" type="ORF">CERSUDRAFT_96250</name>
</gene>
<accession>M2RB68</accession>
<protein>
    <recommendedName>
        <fullName evidence="2">Alpha/beta hydrolase fold-3 domain-containing protein</fullName>
    </recommendedName>
</protein>
<dbReference type="Gene3D" id="3.40.50.1820">
    <property type="entry name" value="alpha/beta hydrolase"/>
    <property type="match status" value="1"/>
</dbReference>
<dbReference type="SUPFAM" id="SSF53474">
    <property type="entry name" value="alpha/beta-Hydrolases"/>
    <property type="match status" value="1"/>
</dbReference>
<evidence type="ECO:0000313" key="3">
    <source>
        <dbReference type="EMBL" id="EMD36026.1"/>
    </source>
</evidence>
<reference evidence="3 4" key="1">
    <citation type="journal article" date="2012" name="Proc. Natl. Acad. Sci. U.S.A.">
        <title>Comparative genomics of Ceriporiopsis subvermispora and Phanerochaete chrysosporium provide insight into selective ligninolysis.</title>
        <authorList>
            <person name="Fernandez-Fueyo E."/>
            <person name="Ruiz-Duenas F.J."/>
            <person name="Ferreira P."/>
            <person name="Floudas D."/>
            <person name="Hibbett D.S."/>
            <person name="Canessa P."/>
            <person name="Larrondo L.F."/>
            <person name="James T.Y."/>
            <person name="Seelenfreund D."/>
            <person name="Lobos S."/>
            <person name="Polanco R."/>
            <person name="Tello M."/>
            <person name="Honda Y."/>
            <person name="Watanabe T."/>
            <person name="Watanabe T."/>
            <person name="Ryu J.S."/>
            <person name="Kubicek C.P."/>
            <person name="Schmoll M."/>
            <person name="Gaskell J."/>
            <person name="Hammel K.E."/>
            <person name="St John F.J."/>
            <person name="Vanden Wymelenberg A."/>
            <person name="Sabat G."/>
            <person name="Splinter BonDurant S."/>
            <person name="Syed K."/>
            <person name="Yadav J.S."/>
            <person name="Doddapaneni H."/>
            <person name="Subramanian V."/>
            <person name="Lavin J.L."/>
            <person name="Oguiza J.A."/>
            <person name="Perez G."/>
            <person name="Pisabarro A.G."/>
            <person name="Ramirez L."/>
            <person name="Santoyo F."/>
            <person name="Master E."/>
            <person name="Coutinho P.M."/>
            <person name="Henrissat B."/>
            <person name="Lombard V."/>
            <person name="Magnuson J.K."/>
            <person name="Kuees U."/>
            <person name="Hori C."/>
            <person name="Igarashi K."/>
            <person name="Samejima M."/>
            <person name="Held B.W."/>
            <person name="Barry K.W."/>
            <person name="LaButti K.M."/>
            <person name="Lapidus A."/>
            <person name="Lindquist E.A."/>
            <person name="Lucas S.M."/>
            <person name="Riley R."/>
            <person name="Salamov A.A."/>
            <person name="Hoffmeister D."/>
            <person name="Schwenk D."/>
            <person name="Hadar Y."/>
            <person name="Yarden O."/>
            <person name="de Vries R.P."/>
            <person name="Wiebenga A."/>
            <person name="Stenlid J."/>
            <person name="Eastwood D."/>
            <person name="Grigoriev I.V."/>
            <person name="Berka R.M."/>
            <person name="Blanchette R.A."/>
            <person name="Kersten P."/>
            <person name="Martinez A.T."/>
            <person name="Vicuna R."/>
            <person name="Cullen D."/>
        </authorList>
    </citation>
    <scope>NUCLEOTIDE SEQUENCE [LARGE SCALE GENOMIC DNA]</scope>
    <source>
        <strain evidence="3 4">B</strain>
    </source>
</reference>
<dbReference type="PANTHER" id="PTHR48081">
    <property type="entry name" value="AB HYDROLASE SUPERFAMILY PROTEIN C4A8.06C"/>
    <property type="match status" value="1"/>
</dbReference>
<dbReference type="HOGENOM" id="CLU_012494_6_3_1"/>
<dbReference type="ESTHER" id="cers8-m2rb68">
    <property type="family name" value="Hormone-sensitive_lipase_like"/>
</dbReference>
<evidence type="ECO:0000259" key="2">
    <source>
        <dbReference type="Pfam" id="PF07859"/>
    </source>
</evidence>
<dbReference type="GO" id="GO:0016787">
    <property type="term" value="F:hydrolase activity"/>
    <property type="evidence" value="ECO:0007669"/>
    <property type="project" value="UniProtKB-KW"/>
</dbReference>
<keyword evidence="1" id="KW-0378">Hydrolase</keyword>
<dbReference type="Pfam" id="PF07859">
    <property type="entry name" value="Abhydrolase_3"/>
    <property type="match status" value="1"/>
</dbReference>
<keyword evidence="4" id="KW-1185">Reference proteome</keyword>
<dbReference type="OrthoDB" id="408631at2759"/>
<evidence type="ECO:0000313" key="4">
    <source>
        <dbReference type="Proteomes" id="UP000016930"/>
    </source>
</evidence>